<dbReference type="Pfam" id="PF13391">
    <property type="entry name" value="HNH_2"/>
    <property type="match status" value="1"/>
</dbReference>
<gene>
    <name evidence="2" type="ORF">IV431_17445</name>
</gene>
<name>A0ABS0DU03_9GAMM</name>
<dbReference type="EMBL" id="JADOBH010000004">
    <property type="protein sequence ID" value="MBF7957346.1"/>
    <property type="molecule type" value="Genomic_DNA"/>
</dbReference>
<feature type="domain" description="HNH nuclease" evidence="1">
    <location>
        <begin position="178"/>
        <end position="227"/>
    </location>
</feature>
<dbReference type="GO" id="GO:0004519">
    <property type="term" value="F:endonuclease activity"/>
    <property type="evidence" value="ECO:0007669"/>
    <property type="project" value="UniProtKB-KW"/>
</dbReference>
<protein>
    <submittedName>
        <fullName evidence="2">HNH endonuclease</fullName>
    </submittedName>
</protein>
<proteinExistence type="predicted"/>
<accession>A0ABS0DU03</accession>
<evidence type="ECO:0000313" key="2">
    <source>
        <dbReference type="EMBL" id="MBF7957346.1"/>
    </source>
</evidence>
<keyword evidence="2" id="KW-0540">Nuclease</keyword>
<comment type="caution">
    <text evidence="2">The sequence shown here is derived from an EMBL/GenBank/DDBJ whole genome shotgun (WGS) entry which is preliminary data.</text>
</comment>
<dbReference type="InterPro" id="IPR003615">
    <property type="entry name" value="HNH_nuc"/>
</dbReference>
<evidence type="ECO:0000259" key="1">
    <source>
        <dbReference type="Pfam" id="PF13391"/>
    </source>
</evidence>
<organism evidence="2 3">
    <name type="scientific">Rahnella victoriana</name>
    <dbReference type="NCBI Taxonomy" id="1510570"/>
    <lineage>
        <taxon>Bacteria</taxon>
        <taxon>Pseudomonadati</taxon>
        <taxon>Pseudomonadota</taxon>
        <taxon>Gammaproteobacteria</taxon>
        <taxon>Enterobacterales</taxon>
        <taxon>Yersiniaceae</taxon>
        <taxon>Rahnella</taxon>
    </lineage>
</organism>
<dbReference type="Proteomes" id="UP000600307">
    <property type="component" value="Unassembled WGS sequence"/>
</dbReference>
<keyword evidence="2" id="KW-0378">Hydrolase</keyword>
<keyword evidence="2" id="KW-0255">Endonuclease</keyword>
<evidence type="ECO:0000313" key="3">
    <source>
        <dbReference type="Proteomes" id="UP000600307"/>
    </source>
</evidence>
<sequence>MNKTPLQPKTTFYSAITELSLTGELLSISTKYPNDKGILDLNFATGIGMSGMWVIAQGRSFDYVVLRVRESDTMYKIYIGRFLRLDSTPDNRKKIVVFDKLEMVGYSDTIPLIFNGGKSSGQGKTYLSVTPAVKCESEESPAPEVPSIYRAGTAILTTARPDQSPFANAVRKNCKNSCVITGVTMQWRTEAAHLIPHRDRGIPDVTNGLLMRRDIHALFDQGHCAINPDNMKMYFSKESRHQDEDLKNFHLTLISTDKLEKQVNKEFLVQRWNDFLQQHGLA</sequence>
<dbReference type="RefSeq" id="WP_195817671.1">
    <property type="nucleotide sequence ID" value="NZ_JADOBH010000004.1"/>
</dbReference>
<reference evidence="2 3" key="1">
    <citation type="submission" date="2020-11" db="EMBL/GenBank/DDBJ databases">
        <title>Taxonomic investigation of Rahnella spp.</title>
        <authorList>
            <person name="Lee S.D."/>
        </authorList>
    </citation>
    <scope>NUCLEOTIDE SEQUENCE [LARGE SCALE GENOMIC DNA]</scope>
    <source>
        <strain evidence="2 3">SAP-10</strain>
    </source>
</reference>
<keyword evidence="3" id="KW-1185">Reference proteome</keyword>